<organism evidence="1 2">
    <name type="scientific">Pisolithus microcarpus 441</name>
    <dbReference type="NCBI Taxonomy" id="765257"/>
    <lineage>
        <taxon>Eukaryota</taxon>
        <taxon>Fungi</taxon>
        <taxon>Dikarya</taxon>
        <taxon>Basidiomycota</taxon>
        <taxon>Agaricomycotina</taxon>
        <taxon>Agaricomycetes</taxon>
        <taxon>Agaricomycetidae</taxon>
        <taxon>Boletales</taxon>
        <taxon>Sclerodermatineae</taxon>
        <taxon>Pisolithaceae</taxon>
        <taxon>Pisolithus</taxon>
    </lineage>
</organism>
<dbReference type="HOGENOM" id="CLU_2747051_0_0_1"/>
<proteinExistence type="predicted"/>
<dbReference type="STRING" id="765257.A0A0C9YU45"/>
<evidence type="ECO:0000313" key="1">
    <source>
        <dbReference type="EMBL" id="KIK17549.1"/>
    </source>
</evidence>
<gene>
    <name evidence="1" type="ORF">PISMIDRAFT_48730</name>
</gene>
<name>A0A0C9YU45_9AGAM</name>
<reference evidence="2" key="2">
    <citation type="submission" date="2015-01" db="EMBL/GenBank/DDBJ databases">
        <title>Evolutionary Origins and Diversification of the Mycorrhizal Mutualists.</title>
        <authorList>
            <consortium name="DOE Joint Genome Institute"/>
            <consortium name="Mycorrhizal Genomics Consortium"/>
            <person name="Kohler A."/>
            <person name="Kuo A."/>
            <person name="Nagy L.G."/>
            <person name="Floudas D."/>
            <person name="Copeland A."/>
            <person name="Barry K.W."/>
            <person name="Cichocki N."/>
            <person name="Veneault-Fourrey C."/>
            <person name="LaButti K."/>
            <person name="Lindquist E.A."/>
            <person name="Lipzen A."/>
            <person name="Lundell T."/>
            <person name="Morin E."/>
            <person name="Murat C."/>
            <person name="Riley R."/>
            <person name="Ohm R."/>
            <person name="Sun H."/>
            <person name="Tunlid A."/>
            <person name="Henrissat B."/>
            <person name="Grigoriev I.V."/>
            <person name="Hibbett D.S."/>
            <person name="Martin F."/>
        </authorList>
    </citation>
    <scope>NUCLEOTIDE SEQUENCE [LARGE SCALE GENOMIC DNA]</scope>
    <source>
        <strain evidence="2">441</strain>
    </source>
</reference>
<keyword evidence="2" id="KW-1185">Reference proteome</keyword>
<feature type="non-terminal residue" evidence="1">
    <location>
        <position position="1"/>
    </location>
</feature>
<dbReference type="AlphaFoldDB" id="A0A0C9YU45"/>
<evidence type="ECO:0000313" key="2">
    <source>
        <dbReference type="Proteomes" id="UP000054018"/>
    </source>
</evidence>
<accession>A0A0C9YU45</accession>
<sequence>PVVLQEYQVIEHRLPTGSDPTPKAGGCVSLPPNEAIAKSRQLKRAKEVSSEIIGVNVIYRNEPLKVEKFGI</sequence>
<dbReference type="Proteomes" id="UP000054018">
    <property type="component" value="Unassembled WGS sequence"/>
</dbReference>
<dbReference type="EMBL" id="KN833824">
    <property type="protein sequence ID" value="KIK17549.1"/>
    <property type="molecule type" value="Genomic_DNA"/>
</dbReference>
<dbReference type="Gene3D" id="3.10.20.10">
    <property type="match status" value="1"/>
</dbReference>
<reference evidence="1 2" key="1">
    <citation type="submission" date="2014-04" db="EMBL/GenBank/DDBJ databases">
        <authorList>
            <consortium name="DOE Joint Genome Institute"/>
            <person name="Kuo A."/>
            <person name="Kohler A."/>
            <person name="Costa M.D."/>
            <person name="Nagy L.G."/>
            <person name="Floudas D."/>
            <person name="Copeland A."/>
            <person name="Barry K.W."/>
            <person name="Cichocki N."/>
            <person name="Veneault-Fourrey C."/>
            <person name="LaButti K."/>
            <person name="Lindquist E.A."/>
            <person name="Lipzen A."/>
            <person name="Lundell T."/>
            <person name="Morin E."/>
            <person name="Murat C."/>
            <person name="Sun H."/>
            <person name="Tunlid A."/>
            <person name="Henrissat B."/>
            <person name="Grigoriev I.V."/>
            <person name="Hibbett D.S."/>
            <person name="Martin F."/>
            <person name="Nordberg H.P."/>
            <person name="Cantor M.N."/>
            <person name="Hua S.X."/>
        </authorList>
    </citation>
    <scope>NUCLEOTIDE SEQUENCE [LARGE SCALE GENOMIC DNA]</scope>
    <source>
        <strain evidence="1 2">441</strain>
    </source>
</reference>
<feature type="non-terminal residue" evidence="1">
    <location>
        <position position="71"/>
    </location>
</feature>
<protein>
    <submittedName>
        <fullName evidence="1">Uncharacterized protein</fullName>
    </submittedName>
</protein>